<keyword evidence="4 6" id="KW-0326">Glycosidase</keyword>
<dbReference type="AlphaFoldDB" id="A0A9D2CCW3"/>
<dbReference type="Pfam" id="PF04616">
    <property type="entry name" value="Glyco_hydro_43"/>
    <property type="match status" value="1"/>
</dbReference>
<accession>A0A9D2CCW3</accession>
<evidence type="ECO:0000313" key="8">
    <source>
        <dbReference type="EMBL" id="HIY69827.1"/>
    </source>
</evidence>
<comment type="pathway">
    <text evidence="1">Glycan metabolism; L-arabinan degradation.</text>
</comment>
<evidence type="ECO:0000256" key="3">
    <source>
        <dbReference type="ARBA" id="ARBA00022801"/>
    </source>
</evidence>
<evidence type="ECO:0000256" key="7">
    <source>
        <dbReference type="SAM" id="SignalP"/>
    </source>
</evidence>
<evidence type="ECO:0000256" key="1">
    <source>
        <dbReference type="ARBA" id="ARBA00004834"/>
    </source>
</evidence>
<feature type="chain" id="PRO_5038460643" evidence="7">
    <location>
        <begin position="23"/>
        <end position="322"/>
    </location>
</feature>
<dbReference type="InterPro" id="IPR023296">
    <property type="entry name" value="Glyco_hydro_beta-prop_sf"/>
</dbReference>
<dbReference type="GO" id="GO:0004553">
    <property type="term" value="F:hydrolase activity, hydrolyzing O-glycosyl compounds"/>
    <property type="evidence" value="ECO:0007669"/>
    <property type="project" value="InterPro"/>
</dbReference>
<comment type="caution">
    <text evidence="8">The sequence shown here is derived from an EMBL/GenBank/DDBJ whole genome shotgun (WGS) entry which is preliminary data.</text>
</comment>
<dbReference type="PANTHER" id="PTHR43301">
    <property type="entry name" value="ARABINAN ENDO-1,5-ALPHA-L-ARABINOSIDASE"/>
    <property type="match status" value="1"/>
</dbReference>
<dbReference type="PANTHER" id="PTHR43301:SF3">
    <property type="entry name" value="ARABINAN ENDO-1,5-ALPHA-L-ARABINOSIDASE A-RELATED"/>
    <property type="match status" value="1"/>
</dbReference>
<dbReference type="Gene3D" id="2.115.10.20">
    <property type="entry name" value="Glycosyl hydrolase domain, family 43"/>
    <property type="match status" value="1"/>
</dbReference>
<feature type="signal peptide" evidence="7">
    <location>
        <begin position="1"/>
        <end position="22"/>
    </location>
</feature>
<sequence>MKPFICLIISLFMVLMPPESEAQIRKKAKQKAVRYSIHIDDLQVRDPFILADPQSGNYYLHVNDTYRLICYESRDLIHWRYCGKSFVPAKDFWGREDFWAPDLFYYRNRYYLFVTFSAPDRKRGTSILVSDHPVGPFEPLTNGPVTPADQMCLDGTLFVDEEGMPWLLYCHEWLEVGDGEICVARLSEDLTHIEGTPQVLFRASAAPWVGSLRSNKTTPPVQGKVTDAPFVYRLEDGRLLMLWSSFQRHAGLYAIGQAISEGDIYGPWQHLKQPLNRDNGGHAMLFRDHSGILKISYHAPNRAPSRPLIRNVTFNGTRLLIE</sequence>
<evidence type="ECO:0000256" key="2">
    <source>
        <dbReference type="ARBA" id="ARBA00009865"/>
    </source>
</evidence>
<keyword evidence="7" id="KW-0732">Signal</keyword>
<dbReference type="CDD" id="cd08981">
    <property type="entry name" value="GH43_Bt1873-like"/>
    <property type="match status" value="1"/>
</dbReference>
<dbReference type="GO" id="GO:0005975">
    <property type="term" value="P:carbohydrate metabolic process"/>
    <property type="evidence" value="ECO:0007669"/>
    <property type="project" value="InterPro"/>
</dbReference>
<organism evidence="8 9">
    <name type="scientific">Candidatus Alistipes intestinigallinarum</name>
    <dbReference type="NCBI Taxonomy" id="2838440"/>
    <lineage>
        <taxon>Bacteria</taxon>
        <taxon>Pseudomonadati</taxon>
        <taxon>Bacteroidota</taxon>
        <taxon>Bacteroidia</taxon>
        <taxon>Bacteroidales</taxon>
        <taxon>Rikenellaceae</taxon>
        <taxon>Alistipes</taxon>
    </lineage>
</organism>
<evidence type="ECO:0000256" key="6">
    <source>
        <dbReference type="RuleBase" id="RU361187"/>
    </source>
</evidence>
<gene>
    <name evidence="8" type="ORF">H9828_10495</name>
</gene>
<reference evidence="8" key="2">
    <citation type="submission" date="2021-04" db="EMBL/GenBank/DDBJ databases">
        <authorList>
            <person name="Gilroy R."/>
        </authorList>
    </citation>
    <scope>NUCLEOTIDE SEQUENCE</scope>
    <source>
        <strain evidence="8">5134</strain>
    </source>
</reference>
<comment type="similarity">
    <text evidence="2 6">Belongs to the glycosyl hydrolase 43 family.</text>
</comment>
<dbReference type="SUPFAM" id="SSF75005">
    <property type="entry name" value="Arabinanase/levansucrase/invertase"/>
    <property type="match status" value="1"/>
</dbReference>
<dbReference type="Proteomes" id="UP000886844">
    <property type="component" value="Unassembled WGS sequence"/>
</dbReference>
<feature type="site" description="Important for catalytic activity, responsible for pKa modulation of the active site Glu and correct orientation of both the proton donor and substrate" evidence="5">
    <location>
        <position position="154"/>
    </location>
</feature>
<evidence type="ECO:0000256" key="4">
    <source>
        <dbReference type="ARBA" id="ARBA00023295"/>
    </source>
</evidence>
<name>A0A9D2CCW3_9BACT</name>
<evidence type="ECO:0000256" key="5">
    <source>
        <dbReference type="PIRSR" id="PIRSR606710-2"/>
    </source>
</evidence>
<dbReference type="EMBL" id="DXDA01000080">
    <property type="protein sequence ID" value="HIY69827.1"/>
    <property type="molecule type" value="Genomic_DNA"/>
</dbReference>
<proteinExistence type="inferred from homology"/>
<dbReference type="InterPro" id="IPR050727">
    <property type="entry name" value="GH43_arabinanases"/>
</dbReference>
<reference evidence="8" key="1">
    <citation type="journal article" date="2021" name="PeerJ">
        <title>Extensive microbial diversity within the chicken gut microbiome revealed by metagenomics and culture.</title>
        <authorList>
            <person name="Gilroy R."/>
            <person name="Ravi A."/>
            <person name="Getino M."/>
            <person name="Pursley I."/>
            <person name="Horton D.L."/>
            <person name="Alikhan N.F."/>
            <person name="Baker D."/>
            <person name="Gharbi K."/>
            <person name="Hall N."/>
            <person name="Watson M."/>
            <person name="Adriaenssens E.M."/>
            <person name="Foster-Nyarko E."/>
            <person name="Jarju S."/>
            <person name="Secka A."/>
            <person name="Antonio M."/>
            <person name="Oren A."/>
            <person name="Chaudhuri R.R."/>
            <person name="La Ragione R."/>
            <person name="Hildebrand F."/>
            <person name="Pallen M.J."/>
        </authorList>
    </citation>
    <scope>NUCLEOTIDE SEQUENCE</scope>
    <source>
        <strain evidence="8">5134</strain>
    </source>
</reference>
<protein>
    <submittedName>
        <fullName evidence="8">Glycoside hydrolase family 43 protein</fullName>
    </submittedName>
</protein>
<keyword evidence="3 6" id="KW-0378">Hydrolase</keyword>
<dbReference type="InterPro" id="IPR006710">
    <property type="entry name" value="Glyco_hydro_43"/>
</dbReference>
<evidence type="ECO:0000313" key="9">
    <source>
        <dbReference type="Proteomes" id="UP000886844"/>
    </source>
</evidence>